<proteinExistence type="predicted"/>
<dbReference type="InterPro" id="IPR011992">
    <property type="entry name" value="EF-hand-dom_pair"/>
</dbReference>
<evidence type="ECO:0000313" key="3">
    <source>
        <dbReference type="EMBL" id="APZ54443.1"/>
    </source>
</evidence>
<dbReference type="PROSITE" id="PS00018">
    <property type="entry name" value="EF_HAND_1"/>
    <property type="match status" value="3"/>
</dbReference>
<dbReference type="STRING" id="1250539.Ga0080574_TMP4109"/>
<dbReference type="Gene3D" id="1.10.238.10">
    <property type="entry name" value="EF-hand"/>
    <property type="match status" value="2"/>
</dbReference>
<reference evidence="3 4" key="1">
    <citation type="submission" date="2016-04" db="EMBL/GenBank/DDBJ databases">
        <title>Deep-sea bacteria in the southern Pacific.</title>
        <authorList>
            <person name="Tang K."/>
        </authorList>
    </citation>
    <scope>NUCLEOTIDE SEQUENCE [LARGE SCALE GENOMIC DNA]</scope>
    <source>
        <strain evidence="3 4">JLT2014</strain>
    </source>
</reference>
<dbReference type="InterPro" id="IPR018247">
    <property type="entry name" value="EF_Hand_1_Ca_BS"/>
</dbReference>
<dbReference type="EMBL" id="CP015093">
    <property type="protein sequence ID" value="APZ54443.1"/>
    <property type="molecule type" value="Genomic_DNA"/>
</dbReference>
<feature type="signal peptide" evidence="1">
    <location>
        <begin position="1"/>
        <end position="21"/>
    </location>
</feature>
<feature type="domain" description="EF-hand" evidence="2">
    <location>
        <begin position="108"/>
        <end position="134"/>
    </location>
</feature>
<sequence precursor="true">MRQIITRAAFALALFPGAALAQDSLFMQLDANGDGVIDGNEFLQLRISMFDRIDADRSGTITAAEIETARQALPGKRTMQSDKRIWDQDANDDGMLTLAEYTAQTRGFDMADRNNDGVISSAEYNRIARFLAAYRP</sequence>
<dbReference type="KEGG" id="paby:Ga0080574_TMP4109"/>
<dbReference type="Proteomes" id="UP000187059">
    <property type="component" value="Chromosome"/>
</dbReference>
<evidence type="ECO:0000313" key="4">
    <source>
        <dbReference type="Proteomes" id="UP000187059"/>
    </source>
</evidence>
<dbReference type="SUPFAM" id="SSF47473">
    <property type="entry name" value="EF-hand"/>
    <property type="match status" value="1"/>
</dbReference>
<feature type="domain" description="EF-hand" evidence="2">
    <location>
        <begin position="23"/>
        <end position="52"/>
    </location>
</feature>
<name>A0A1P8UYH3_9RHOB</name>
<keyword evidence="4" id="KW-1185">Reference proteome</keyword>
<dbReference type="PROSITE" id="PS50222">
    <property type="entry name" value="EF_HAND_2"/>
    <property type="match status" value="2"/>
</dbReference>
<feature type="chain" id="PRO_5013292447" description="EF-hand domain-containing protein" evidence="1">
    <location>
        <begin position="22"/>
        <end position="136"/>
    </location>
</feature>
<protein>
    <recommendedName>
        <fullName evidence="2">EF-hand domain-containing protein</fullName>
    </recommendedName>
</protein>
<evidence type="ECO:0000256" key="1">
    <source>
        <dbReference type="SAM" id="SignalP"/>
    </source>
</evidence>
<dbReference type="InterPro" id="IPR002048">
    <property type="entry name" value="EF_hand_dom"/>
</dbReference>
<organism evidence="3 4">
    <name type="scientific">Salipiger abyssi</name>
    <dbReference type="NCBI Taxonomy" id="1250539"/>
    <lineage>
        <taxon>Bacteria</taxon>
        <taxon>Pseudomonadati</taxon>
        <taxon>Pseudomonadota</taxon>
        <taxon>Alphaproteobacteria</taxon>
        <taxon>Rhodobacterales</taxon>
        <taxon>Roseobacteraceae</taxon>
        <taxon>Salipiger</taxon>
    </lineage>
</organism>
<dbReference type="GO" id="GO:0005509">
    <property type="term" value="F:calcium ion binding"/>
    <property type="evidence" value="ECO:0007669"/>
    <property type="project" value="InterPro"/>
</dbReference>
<dbReference type="Pfam" id="PF13202">
    <property type="entry name" value="EF-hand_5"/>
    <property type="match status" value="3"/>
</dbReference>
<evidence type="ECO:0000259" key="2">
    <source>
        <dbReference type="PROSITE" id="PS50222"/>
    </source>
</evidence>
<accession>A0A1P8UYH3</accession>
<dbReference type="AlphaFoldDB" id="A0A1P8UYH3"/>
<keyword evidence="1" id="KW-0732">Signal</keyword>
<gene>
    <name evidence="3" type="ORF">Ga0080574_TMP4109</name>
</gene>